<dbReference type="HOGENOM" id="CLU_585610_0_0_1"/>
<gene>
    <name evidence="2" type="ORF">CGI_10025720</name>
</gene>
<evidence type="ECO:0000259" key="1">
    <source>
        <dbReference type="Pfam" id="PF20791"/>
    </source>
</evidence>
<sequence length="467" mass="54419">MFEASRALALYNGFLDLAKIYHQDETIVIAKQEIKLNPKVHQIKLKPQSHLLFDVKLLEVGERSITNVTELRDGSTKERLGETFLKFVRFSRKTRRSISFPEWYIKSLELHESPQKQQFRSKTALPDIPDNAFKFRLVPNYSDMDRNNHVNQSSYIKFCMDAATHASLSGHYVHFNEDMCLYAPLLWTISYVGECRANDELSIYTWQSESHWAIWYVSKMFEAARILALYNGFIDFTKIDGREAALVIVKQQLKLIPKLHEKGMNVKFTMLFDLRLVEVGKTSVQFVVEFKDGNTREVYGENLIKMVRMSRKTRRPVTFPEWFYEKYDSYRNSYGSTQALPRDALPKIPDNAFKFDLIPRHSDSDRNNHVNQSSYIKFCMDAATHASLSGHYVHFNEDMCLYAPLLWTISYVGESRANDELSIYTWQNEAGSPEHIQFSILLNGRLIFHASAIFEKQAKKKRLVPKL</sequence>
<dbReference type="PANTHER" id="PTHR34487:SF1">
    <property type="entry name" value="ACYL-ACP THIOESTERASE"/>
    <property type="match status" value="1"/>
</dbReference>
<dbReference type="EMBL" id="JH817550">
    <property type="protein sequence ID" value="EKC38223.1"/>
    <property type="molecule type" value="Genomic_DNA"/>
</dbReference>
<dbReference type="PANTHER" id="PTHR34487">
    <property type="entry name" value="ACYL-ACP THIOESTERASE"/>
    <property type="match status" value="1"/>
</dbReference>
<dbReference type="AlphaFoldDB" id="K1QX19"/>
<dbReference type="SUPFAM" id="SSF54637">
    <property type="entry name" value="Thioesterase/thiol ester dehydrase-isomerase"/>
    <property type="match status" value="2"/>
</dbReference>
<accession>K1QX19</accession>
<organism evidence="2">
    <name type="scientific">Magallana gigas</name>
    <name type="common">Pacific oyster</name>
    <name type="synonym">Crassostrea gigas</name>
    <dbReference type="NCBI Taxonomy" id="29159"/>
    <lineage>
        <taxon>Eukaryota</taxon>
        <taxon>Metazoa</taxon>
        <taxon>Spiralia</taxon>
        <taxon>Lophotrochozoa</taxon>
        <taxon>Mollusca</taxon>
        <taxon>Bivalvia</taxon>
        <taxon>Autobranchia</taxon>
        <taxon>Pteriomorphia</taxon>
        <taxon>Ostreida</taxon>
        <taxon>Ostreoidea</taxon>
        <taxon>Ostreidae</taxon>
        <taxon>Magallana</taxon>
    </lineage>
</organism>
<name>K1QX19_MAGGI</name>
<reference evidence="2" key="1">
    <citation type="journal article" date="2012" name="Nature">
        <title>The oyster genome reveals stress adaptation and complexity of shell formation.</title>
        <authorList>
            <person name="Zhang G."/>
            <person name="Fang X."/>
            <person name="Guo X."/>
            <person name="Li L."/>
            <person name="Luo R."/>
            <person name="Xu F."/>
            <person name="Yang P."/>
            <person name="Zhang L."/>
            <person name="Wang X."/>
            <person name="Qi H."/>
            <person name="Xiong Z."/>
            <person name="Que H."/>
            <person name="Xie Y."/>
            <person name="Holland P.W."/>
            <person name="Paps J."/>
            <person name="Zhu Y."/>
            <person name="Wu F."/>
            <person name="Chen Y."/>
            <person name="Wang J."/>
            <person name="Peng C."/>
            <person name="Meng J."/>
            <person name="Yang L."/>
            <person name="Liu J."/>
            <person name="Wen B."/>
            <person name="Zhang N."/>
            <person name="Huang Z."/>
            <person name="Zhu Q."/>
            <person name="Feng Y."/>
            <person name="Mount A."/>
            <person name="Hedgecock D."/>
            <person name="Xu Z."/>
            <person name="Liu Y."/>
            <person name="Domazet-Loso T."/>
            <person name="Du Y."/>
            <person name="Sun X."/>
            <person name="Zhang S."/>
            <person name="Liu B."/>
            <person name="Cheng P."/>
            <person name="Jiang X."/>
            <person name="Li J."/>
            <person name="Fan D."/>
            <person name="Wang W."/>
            <person name="Fu W."/>
            <person name="Wang T."/>
            <person name="Wang B."/>
            <person name="Zhang J."/>
            <person name="Peng Z."/>
            <person name="Li Y."/>
            <person name="Li N."/>
            <person name="Wang J."/>
            <person name="Chen M."/>
            <person name="He Y."/>
            <person name="Tan F."/>
            <person name="Song X."/>
            <person name="Zheng Q."/>
            <person name="Huang R."/>
            <person name="Yang H."/>
            <person name="Du X."/>
            <person name="Chen L."/>
            <person name="Yang M."/>
            <person name="Gaffney P.M."/>
            <person name="Wang S."/>
            <person name="Luo L."/>
            <person name="She Z."/>
            <person name="Ming Y."/>
            <person name="Huang W."/>
            <person name="Zhang S."/>
            <person name="Huang B."/>
            <person name="Zhang Y."/>
            <person name="Qu T."/>
            <person name="Ni P."/>
            <person name="Miao G."/>
            <person name="Wang J."/>
            <person name="Wang Q."/>
            <person name="Steinberg C.E."/>
            <person name="Wang H."/>
            <person name="Li N."/>
            <person name="Qian L."/>
            <person name="Zhang G."/>
            <person name="Li Y."/>
            <person name="Yang H."/>
            <person name="Liu X."/>
            <person name="Wang J."/>
            <person name="Yin Y."/>
            <person name="Wang J."/>
        </authorList>
    </citation>
    <scope>NUCLEOTIDE SEQUENCE [LARGE SCALE GENOMIC DNA]</scope>
    <source>
        <strain evidence="2">05x7-T-G4-1.051#20</strain>
    </source>
</reference>
<dbReference type="Pfam" id="PF13279">
    <property type="entry name" value="4HBT_2"/>
    <property type="match status" value="1"/>
</dbReference>
<dbReference type="InterPro" id="IPR049427">
    <property type="entry name" value="Acyl-ACP_TE_C"/>
</dbReference>
<dbReference type="Gene3D" id="3.10.129.10">
    <property type="entry name" value="Hotdog Thioesterase"/>
    <property type="match status" value="2"/>
</dbReference>
<protein>
    <recommendedName>
        <fullName evidence="1">Acyl-ACP thioesterase-like C-terminal domain-containing protein</fullName>
    </recommendedName>
</protein>
<evidence type="ECO:0000313" key="2">
    <source>
        <dbReference type="EMBL" id="EKC38223.1"/>
    </source>
</evidence>
<dbReference type="InterPro" id="IPR029069">
    <property type="entry name" value="HotDog_dom_sf"/>
</dbReference>
<dbReference type="Pfam" id="PF20791">
    <property type="entry name" value="Acyl-ACP_TE_C"/>
    <property type="match status" value="1"/>
</dbReference>
<proteinExistence type="predicted"/>
<feature type="domain" description="Acyl-ACP thioesterase-like C-terminal" evidence="1">
    <location>
        <begin position="354"/>
        <end position="428"/>
    </location>
</feature>
<dbReference type="InParanoid" id="K1QX19"/>